<evidence type="ECO:0000256" key="7">
    <source>
        <dbReference type="SAM" id="MobiDB-lite"/>
    </source>
</evidence>
<keyword evidence="2 5" id="KW-0719">Serine esterase</keyword>
<feature type="active site" evidence="6">
    <location>
        <position position="344"/>
    </location>
</feature>
<dbReference type="RefSeq" id="XP_009494365.1">
    <property type="nucleotide sequence ID" value="XM_009496090.1"/>
</dbReference>
<feature type="region of interest" description="Disordered" evidence="7">
    <location>
        <begin position="1"/>
        <end position="60"/>
    </location>
</feature>
<dbReference type="GO" id="GO:0051723">
    <property type="term" value="F:protein methylesterase activity"/>
    <property type="evidence" value="ECO:0007669"/>
    <property type="project" value="UniProtKB-EC"/>
</dbReference>
<dbReference type="OrthoDB" id="194865at2759"/>
<dbReference type="EC" id="3.1.1.-" evidence="5"/>
<accession>A0A058ZCS8</accession>
<dbReference type="Proteomes" id="UP000030693">
    <property type="component" value="Unassembled WGS sequence"/>
</dbReference>
<feature type="active site" evidence="6">
    <location>
        <position position="211"/>
    </location>
</feature>
<evidence type="ECO:0000256" key="3">
    <source>
        <dbReference type="ARBA" id="ARBA00022801"/>
    </source>
</evidence>
<feature type="compositionally biased region" description="Low complexity" evidence="7">
    <location>
        <begin position="24"/>
        <end position="34"/>
    </location>
</feature>
<evidence type="ECO:0000256" key="6">
    <source>
        <dbReference type="PIRSR" id="PIRSR022950-1"/>
    </source>
</evidence>
<keyword evidence="3 5" id="KW-0378">Hydrolase</keyword>
<dbReference type="PIRSF" id="PIRSF022950">
    <property type="entry name" value="PPase_methylesterase_euk"/>
    <property type="match status" value="1"/>
</dbReference>
<comment type="function">
    <text evidence="5">Demethylates proteins that have been reversibly carboxymethylated.</text>
</comment>
<dbReference type="AlphaFoldDB" id="A0A058ZCS8"/>
<comment type="similarity">
    <text evidence="1 5">Belongs to the AB hydrolase superfamily.</text>
</comment>
<dbReference type="STRING" id="691883.A0A058ZCS8"/>
<evidence type="ECO:0000256" key="4">
    <source>
        <dbReference type="ARBA" id="ARBA00049203"/>
    </source>
</evidence>
<evidence type="ECO:0000256" key="5">
    <source>
        <dbReference type="PIRNR" id="PIRNR022950"/>
    </source>
</evidence>
<evidence type="ECO:0000256" key="2">
    <source>
        <dbReference type="ARBA" id="ARBA00022487"/>
    </source>
</evidence>
<dbReference type="PANTHER" id="PTHR14189:SF0">
    <property type="entry name" value="PROTEIN PHOSPHATASE METHYLESTERASE 1"/>
    <property type="match status" value="1"/>
</dbReference>
<evidence type="ECO:0000313" key="10">
    <source>
        <dbReference type="Proteomes" id="UP000030693"/>
    </source>
</evidence>
<dbReference type="InterPro" id="IPR016812">
    <property type="entry name" value="PPase_methylesterase_euk"/>
</dbReference>
<dbReference type="EMBL" id="KB932203">
    <property type="protein sequence ID" value="KCV71242.1"/>
    <property type="molecule type" value="Genomic_DNA"/>
</dbReference>
<feature type="domain" description="AB hydrolase-1" evidence="8">
    <location>
        <begin position="98"/>
        <end position="355"/>
    </location>
</feature>
<sequence>MNPEDFGFNRPPRPVPGQYQPRRSSPLSGLSSHPESGDLPTFDPLAPASLHHVRPSDDSRYDPLSWTDYFSEHYFLDIPDGKVSVYQIGQMAPHRPLLILHHGAGHSALSWALFSKSLSAQLGGNIAIVAIDCRNHGRTELANPTALSLEQLTADLAAIIEALFARGGLDPKAPPHTFLAGHSLGGAVVVNAARPDAKVQIPALSGVIVLDVVGGTAHDAVISRSVHRVLQARPSTFPDIRSAIAWCVTSQTVRNLESARVSVPSIVTEIEGRGDAAPRLRWVTDLFSSEPYWSGWFPTLSEDFLKLRCARLLVLAGHDRLDETLLIGQMQGLFQFKILPQAGHCVQEDQPGLLASTIEGFVSRYSGARLR</sequence>
<dbReference type="Pfam" id="PF12697">
    <property type="entry name" value="Abhydrolase_6"/>
    <property type="match status" value="1"/>
</dbReference>
<evidence type="ECO:0000313" key="9">
    <source>
        <dbReference type="EMBL" id="KCV71242.1"/>
    </source>
</evidence>
<reference evidence="9" key="1">
    <citation type="submission" date="2013-04" db="EMBL/GenBank/DDBJ databases">
        <title>The Genome Sequence of Fonticula alba ATCC 38817.</title>
        <authorList>
            <consortium name="The Broad Institute Genomics Platform"/>
            <person name="Russ C."/>
            <person name="Cuomo C."/>
            <person name="Burger G."/>
            <person name="Gray M.W."/>
            <person name="Holland P.W.H."/>
            <person name="King N."/>
            <person name="Lang F.B.F."/>
            <person name="Roger A.J."/>
            <person name="Ruiz-Trillo I."/>
            <person name="Brown M."/>
            <person name="Walker B."/>
            <person name="Young S."/>
            <person name="Zeng Q."/>
            <person name="Gargeya S."/>
            <person name="Fitzgerald M."/>
            <person name="Haas B."/>
            <person name="Abouelleil A."/>
            <person name="Allen A.W."/>
            <person name="Alvarado L."/>
            <person name="Arachchi H.M."/>
            <person name="Berlin A.M."/>
            <person name="Chapman S.B."/>
            <person name="Gainer-Dewar J."/>
            <person name="Goldberg J."/>
            <person name="Griggs A."/>
            <person name="Gujja S."/>
            <person name="Hansen M."/>
            <person name="Howarth C."/>
            <person name="Imamovic A."/>
            <person name="Ireland A."/>
            <person name="Larimer J."/>
            <person name="McCowan C."/>
            <person name="Murphy C."/>
            <person name="Pearson M."/>
            <person name="Poon T.W."/>
            <person name="Priest M."/>
            <person name="Roberts A."/>
            <person name="Saif S."/>
            <person name="Shea T."/>
            <person name="Sisk P."/>
            <person name="Sykes S."/>
            <person name="Wortman J."/>
            <person name="Nusbaum C."/>
            <person name="Birren B."/>
        </authorList>
    </citation>
    <scope>NUCLEOTIDE SEQUENCE [LARGE SCALE GENOMIC DNA]</scope>
    <source>
        <strain evidence="9">ATCC 38817</strain>
    </source>
</reference>
<dbReference type="eggNOG" id="KOG2564">
    <property type="taxonomic scope" value="Eukaryota"/>
</dbReference>
<dbReference type="OMA" id="VMVCHHG"/>
<organism evidence="9">
    <name type="scientific">Fonticula alba</name>
    <name type="common">Slime mold</name>
    <dbReference type="NCBI Taxonomy" id="691883"/>
    <lineage>
        <taxon>Eukaryota</taxon>
        <taxon>Rotosphaerida</taxon>
        <taxon>Fonticulaceae</taxon>
        <taxon>Fonticula</taxon>
    </lineage>
</organism>
<evidence type="ECO:0000256" key="1">
    <source>
        <dbReference type="ARBA" id="ARBA00008645"/>
    </source>
</evidence>
<dbReference type="PANTHER" id="PTHR14189">
    <property type="entry name" value="PROTEIN PHOSPHATASE METHYLESTERASE-1 RELATED"/>
    <property type="match status" value="1"/>
</dbReference>
<gene>
    <name evidence="9" type="ORF">H696_02192</name>
</gene>
<dbReference type="GeneID" id="20526917"/>
<proteinExistence type="inferred from homology"/>
<feature type="active site" evidence="6">
    <location>
        <position position="183"/>
    </location>
</feature>
<dbReference type="Gene3D" id="3.40.50.1820">
    <property type="entry name" value="alpha/beta hydrolase"/>
    <property type="match status" value="1"/>
</dbReference>
<name>A0A058ZCS8_FONAL</name>
<dbReference type="SUPFAM" id="SSF53474">
    <property type="entry name" value="alpha/beta-Hydrolases"/>
    <property type="match status" value="1"/>
</dbReference>
<comment type="catalytic activity">
    <reaction evidence="4">
        <text>[phosphatase 2A protein]-C-terminal L-leucine methyl ester + H2O = [phosphatase 2A protein]-C-terminal L-leucine + methanol + H(+)</text>
        <dbReference type="Rhea" id="RHEA:48548"/>
        <dbReference type="Rhea" id="RHEA-COMP:12134"/>
        <dbReference type="Rhea" id="RHEA-COMP:12135"/>
        <dbReference type="ChEBI" id="CHEBI:15377"/>
        <dbReference type="ChEBI" id="CHEBI:15378"/>
        <dbReference type="ChEBI" id="CHEBI:17790"/>
        <dbReference type="ChEBI" id="CHEBI:90516"/>
        <dbReference type="ChEBI" id="CHEBI:90517"/>
        <dbReference type="EC" id="3.1.1.89"/>
    </reaction>
</comment>
<dbReference type="InterPro" id="IPR000073">
    <property type="entry name" value="AB_hydrolase_1"/>
</dbReference>
<evidence type="ECO:0000259" key="8">
    <source>
        <dbReference type="Pfam" id="PF12697"/>
    </source>
</evidence>
<protein>
    <recommendedName>
        <fullName evidence="5">Protein phosphatase methylesterase 1</fullName>
        <shortName evidence="5">PME-1</shortName>
        <ecNumber evidence="5">3.1.1.-</ecNumber>
    </recommendedName>
</protein>
<dbReference type="InterPro" id="IPR029058">
    <property type="entry name" value="AB_hydrolase_fold"/>
</dbReference>
<keyword evidence="10" id="KW-1185">Reference proteome</keyword>